<dbReference type="GO" id="GO:0046872">
    <property type="term" value="F:metal ion binding"/>
    <property type="evidence" value="ECO:0007669"/>
    <property type="project" value="InterPro"/>
</dbReference>
<gene>
    <name evidence="3" type="ORF">Micbo1qcDRAFT_230718</name>
</gene>
<name>A0A136JED8_9PEZI</name>
<protein>
    <submittedName>
        <fullName evidence="3">Manganese/iron superoxide dismutase</fullName>
    </submittedName>
</protein>
<dbReference type="EMBL" id="KQ964246">
    <property type="protein sequence ID" value="KXJ95468.1"/>
    <property type="molecule type" value="Genomic_DNA"/>
</dbReference>
<feature type="domain" description="Manganese/iron superoxide dismutase C-terminal" evidence="2">
    <location>
        <begin position="246"/>
        <end position="292"/>
    </location>
</feature>
<feature type="domain" description="Manganese/iron superoxide dismutase C-terminal" evidence="2">
    <location>
        <begin position="135"/>
        <end position="194"/>
    </location>
</feature>
<evidence type="ECO:0000313" key="3">
    <source>
        <dbReference type="EMBL" id="KXJ95468.1"/>
    </source>
</evidence>
<comment type="function">
    <text evidence="1">Component of the mitochondrial ribosome (mitoribosome), a dedicated translation machinery responsible for the synthesis of mitochondrial genome-encoded proteins, including at least some of the essential transmembrane subunits of the mitochondrial respiratory chain. The mitoribosomes are attached to the mitochondrial inner membrane and translation products are cotranslationally integrated into the membrane.</text>
</comment>
<accession>A0A136JED8</accession>
<evidence type="ECO:0000256" key="1">
    <source>
        <dbReference type="ARBA" id="ARBA00037226"/>
    </source>
</evidence>
<proteinExistence type="predicted"/>
<dbReference type="SUPFAM" id="SSF46609">
    <property type="entry name" value="Fe,Mn superoxide dismutase (SOD), N-terminal domain"/>
    <property type="match status" value="1"/>
</dbReference>
<dbReference type="STRING" id="196109.A0A136JED8"/>
<dbReference type="Gene3D" id="1.10.287.990">
    <property type="entry name" value="Fe,Mn superoxide dismutase (SOD) domain"/>
    <property type="match status" value="1"/>
</dbReference>
<sequence>MFRPRLRIPRAGGLAQRLVAPAAAPARSIHQIPHNVTKKFSPEEGVPGLLTADGFDIAWTQHMTLMMEKLNALTAGTDYEQMEIQQIVKQTARQAHEASIFNHASMAFNNHLFFEGMRSVEFPEGATEPPASNMSEKLQTELKKNFSSVETLRREFIATALAMFGPGFIWLVKNARSNEYRILTTYLAGSPLTAAHWRRQPVDLNSHGSDLSDEIVGSWLGRTQAATGATSAGRFTKDSTGPGGIEVIPLLCLNTWQHVWLRDYGLGAGGLGGKRQFVENWWHVIDWQRVEELAELSGRNNFK</sequence>
<dbReference type="InterPro" id="IPR036314">
    <property type="entry name" value="SOD_C_sf"/>
</dbReference>
<dbReference type="GO" id="GO:0005737">
    <property type="term" value="C:cytoplasm"/>
    <property type="evidence" value="ECO:0007669"/>
    <property type="project" value="TreeGrafter"/>
</dbReference>
<dbReference type="Gene3D" id="3.55.40.20">
    <property type="entry name" value="Iron/manganese superoxide dismutase, C-terminal domain"/>
    <property type="match status" value="1"/>
</dbReference>
<evidence type="ECO:0000313" key="4">
    <source>
        <dbReference type="Proteomes" id="UP000070501"/>
    </source>
</evidence>
<dbReference type="FunCoup" id="A0A136JED8">
    <property type="interactions" value="111"/>
</dbReference>
<dbReference type="Pfam" id="PF02777">
    <property type="entry name" value="Sod_Fe_C"/>
    <property type="match status" value="2"/>
</dbReference>
<dbReference type="OrthoDB" id="275227at2759"/>
<dbReference type="PANTHER" id="PTHR43595">
    <property type="entry name" value="37S RIBOSOMAL PROTEIN S26, MITOCHONDRIAL"/>
    <property type="match status" value="1"/>
</dbReference>
<dbReference type="InterPro" id="IPR019832">
    <property type="entry name" value="Mn/Fe_SOD_C"/>
</dbReference>
<evidence type="ECO:0000259" key="2">
    <source>
        <dbReference type="Pfam" id="PF02777"/>
    </source>
</evidence>
<dbReference type="GO" id="GO:0004784">
    <property type="term" value="F:superoxide dismutase activity"/>
    <property type="evidence" value="ECO:0007669"/>
    <property type="project" value="InterPro"/>
</dbReference>
<reference evidence="4" key="1">
    <citation type="submission" date="2016-02" db="EMBL/GenBank/DDBJ databases">
        <title>Draft genome sequence of Microdochium bolleyi, a fungal endophyte of beachgrass.</title>
        <authorList>
            <consortium name="DOE Joint Genome Institute"/>
            <person name="David A.S."/>
            <person name="May G."/>
            <person name="Haridas S."/>
            <person name="Lim J."/>
            <person name="Wang M."/>
            <person name="Labutti K."/>
            <person name="Lipzen A."/>
            <person name="Barry K."/>
            <person name="Grigoriev I.V."/>
        </authorList>
    </citation>
    <scope>NUCLEOTIDE SEQUENCE [LARGE SCALE GENOMIC DNA]</scope>
    <source>
        <strain evidence="4">J235TASD1</strain>
    </source>
</reference>
<dbReference type="InParanoid" id="A0A136JED8"/>
<organism evidence="3 4">
    <name type="scientific">Microdochium bolleyi</name>
    <dbReference type="NCBI Taxonomy" id="196109"/>
    <lineage>
        <taxon>Eukaryota</taxon>
        <taxon>Fungi</taxon>
        <taxon>Dikarya</taxon>
        <taxon>Ascomycota</taxon>
        <taxon>Pezizomycotina</taxon>
        <taxon>Sordariomycetes</taxon>
        <taxon>Xylariomycetidae</taxon>
        <taxon>Xylariales</taxon>
        <taxon>Microdochiaceae</taxon>
        <taxon>Microdochium</taxon>
    </lineage>
</organism>
<keyword evidence="4" id="KW-1185">Reference proteome</keyword>
<dbReference type="SUPFAM" id="SSF54719">
    <property type="entry name" value="Fe,Mn superoxide dismutase (SOD), C-terminal domain"/>
    <property type="match status" value="1"/>
</dbReference>
<dbReference type="AlphaFoldDB" id="A0A136JED8"/>
<dbReference type="PANTHER" id="PTHR43595:SF2">
    <property type="entry name" value="SMALL RIBOSOMAL SUBUNIT PROTEIN MS42"/>
    <property type="match status" value="1"/>
</dbReference>
<dbReference type="Proteomes" id="UP000070501">
    <property type="component" value="Unassembled WGS sequence"/>
</dbReference>
<dbReference type="InterPro" id="IPR036324">
    <property type="entry name" value="Mn/Fe_SOD_N_sf"/>
</dbReference>